<sequence>MNSKTLVKNRTIASLMAFIMLFTMIFNVGNISTAAEVSSQNDELIQNGDFSQTNDKSGNWTGKAPSNWNLWIPNSHKNVQGYKAEVNNESQLEVSSQSDFRAIAFQKFNVEKDKKYEIKFNFQTIDKKGYAQADINENNTKLVFEEFKLVNTQQKNVKYIYTAKNTGQVKLELEFGKGTGTMIVDNISVKEVKDTPITPETNIPSTPADQPANTETKAENNEPKKDPVVATQENSKCGLIKNCDFEKTSNDNAQKDWTGIQANDWQVYIPNDLKEKNTYKSKKYTAKVTTDNKLELSSPEDFRMAVVQKGITIDPSKFYEFGYKVATKDKDGSVRIRIIEYYKNDKNEEAKNMIYSKDHFGTNSDNAFSKQYIPSKTATKIDFEIWYEPKTGTATFDDVYLKEIDKPDLGKTLKEESEIKLPANKKYLVRDFNADYKITDESIAKYSNKVIIALKPGYTDITVTKNGSSKTIKLTITDPENNKFKDKLDLWEESVVANKKYNDSDKYMKALKEKLDKEVEDILSKKSDDTDYRTFWNDIDNYKVSSALTKSYRRLESLAKQINQPNSPYYQKPEAIKMVLEGMEWLYKTQYNDDTNVNGNWWDYEIGVPRAINNTLTLMWDYFPQELINKYTKPINLLVPDPTRFRITTGNPFDALGGNLTDMGRAKIIAAFLREDEKSLNDTINALKKLYVQRENKEVVPCVPGSCEGFYKDGSYVDHTNVAYTGAYGNVVLDAISQLFPTIQDKTEKSDLNILYDIIDKSFSPIIFRGDLMDMLRGRSISRETGQSHVAAGEVVRGVLRIADATTDSSKKQELLSLVKSWVEKDDFFDIENALATYKDIALMNDLKANNSIDGTEKTSLDVFTNMNKIIFKNIEKDFAIGLSMHSDTIKNYEYMNNENAKGWFTSDGTIYLYNGDISHYSDNYWPTVDSYRLPGTTELTTKLDESPDRKNNDPKSYEVLLKSKFSGATKLDERFATAAMQFNNFNDQLKIKKAWFVMDDKVVFLGSDLQNNSSDEAITTVENRKVKSGESYNLIADGKNVESLKNQKINKLLLENSGKNRNIGYIFLNGETINAFKSQRTGKWSDLRKASANTEFTNNFVTVTTNHNDSNKDYAYVMYPNISKSEFDKVSENNIKVLQNDSKIQAVKDVKNNVWGVVIYDDNTKFKIDDNLSLKGKGVYTVRLLNDKYTISAFNPETKEFNENSIISNLSKTYIKKLSPVDYSTILELKLNKKSSNSNKNISNGNNGSVGNNDNKSANIIKNNQNINNSNNANPETGDDGKLNILVIGISGMIALFVINKKKNLIK</sequence>
<evidence type="ECO:0000259" key="6">
    <source>
        <dbReference type="Pfam" id="PF02278"/>
    </source>
</evidence>
<keyword evidence="2" id="KW-0732">Signal</keyword>
<evidence type="ECO:0000259" key="7">
    <source>
        <dbReference type="Pfam" id="PF02884"/>
    </source>
</evidence>
<dbReference type="InterPro" id="IPR014756">
    <property type="entry name" value="Ig_E-set"/>
</dbReference>
<dbReference type="SUPFAM" id="SSF49863">
    <property type="entry name" value="Hyaluronate lyase-like, C-terminal domain"/>
    <property type="match status" value="1"/>
</dbReference>
<dbReference type="InterPro" id="IPR012970">
    <property type="entry name" value="Lyase_8_alpha_N"/>
</dbReference>
<feature type="compositionally biased region" description="Polar residues" evidence="4">
    <location>
        <begin position="198"/>
        <end position="215"/>
    </location>
</feature>
<feature type="domain" description="Hyaluronate lyase-like N-terminal" evidence="10">
    <location>
        <begin position="45"/>
        <end position="188"/>
    </location>
</feature>
<evidence type="ECO:0000256" key="1">
    <source>
        <dbReference type="ARBA" id="ARBA00006699"/>
    </source>
</evidence>
<feature type="domain" description="Polysaccharide lyase 8 N-terminal alpha-helical" evidence="8">
    <location>
        <begin position="491"/>
        <end position="820"/>
    </location>
</feature>
<evidence type="ECO:0000313" key="12">
    <source>
        <dbReference type="Proteomes" id="UP001629536"/>
    </source>
</evidence>
<keyword evidence="5" id="KW-0472">Membrane</keyword>
<dbReference type="SUPFAM" id="SSF81296">
    <property type="entry name" value="E set domains"/>
    <property type="match status" value="1"/>
</dbReference>
<dbReference type="Pfam" id="PF02278">
    <property type="entry name" value="Lyase_8"/>
    <property type="match status" value="1"/>
</dbReference>
<accession>A0ABW9F6I4</accession>
<dbReference type="PANTHER" id="PTHR38481:SF1">
    <property type="entry name" value="HYALURONATE LYASE"/>
    <property type="match status" value="1"/>
</dbReference>
<keyword evidence="12" id="KW-1185">Reference proteome</keyword>
<dbReference type="InterPro" id="IPR008979">
    <property type="entry name" value="Galactose-bd-like_sf"/>
</dbReference>
<keyword evidence="3 11" id="KW-0456">Lyase</keyword>
<dbReference type="InterPro" id="IPR038970">
    <property type="entry name" value="Lyase_8"/>
</dbReference>
<dbReference type="InterPro" id="IPR011071">
    <property type="entry name" value="Lyase_8-like_C"/>
</dbReference>
<dbReference type="InterPro" id="IPR004103">
    <property type="entry name" value="Lyase_8_C"/>
</dbReference>
<feature type="transmembrane region" description="Helical" evidence="5">
    <location>
        <begin position="1282"/>
        <end position="1300"/>
    </location>
</feature>
<evidence type="ECO:0000259" key="10">
    <source>
        <dbReference type="Pfam" id="PF22637"/>
    </source>
</evidence>
<evidence type="ECO:0000259" key="9">
    <source>
        <dbReference type="Pfam" id="PF21461"/>
    </source>
</evidence>
<reference evidence="11 12" key="1">
    <citation type="journal article" date="2024" name="Front. Microbiol.">
        <title>Pangenomic and biochemical analyses of Helcococcus ovis reveal widespread tetracycline resistance and a novel bacterial species, Helcococcus bovis.</title>
        <authorList>
            <person name="Cunha F."/>
            <person name="Zhai Y."/>
            <person name="Casaro S."/>
            <person name="Jones K.L."/>
            <person name="Hernandez M."/>
            <person name="Bisinotto R.S."/>
            <person name="Kariyawasam S."/>
            <person name="Brown M.B."/>
            <person name="Phillips A."/>
            <person name="Jeong K.C."/>
            <person name="Galvao K.N."/>
        </authorList>
    </citation>
    <scope>NUCLEOTIDE SEQUENCE [LARGE SCALE GENOMIC DNA]</scope>
    <source>
        <strain evidence="11 12">KG197</strain>
    </source>
</reference>
<feature type="compositionally biased region" description="Basic and acidic residues" evidence="4">
    <location>
        <begin position="216"/>
        <end position="227"/>
    </location>
</feature>
<dbReference type="PANTHER" id="PTHR38481">
    <property type="entry name" value="HYALURONATE LYASE"/>
    <property type="match status" value="1"/>
</dbReference>
<dbReference type="Gene3D" id="2.70.98.10">
    <property type="match status" value="1"/>
</dbReference>
<dbReference type="Pfam" id="PF21461">
    <property type="entry name" value="HL_N-beta"/>
    <property type="match status" value="1"/>
</dbReference>
<protein>
    <submittedName>
        <fullName evidence="11">Polysaccharide lyase 8 family protein</fullName>
    </submittedName>
</protein>
<dbReference type="SUPFAM" id="SSF49785">
    <property type="entry name" value="Galactose-binding domain-like"/>
    <property type="match status" value="1"/>
</dbReference>
<feature type="domain" description="Polysaccharide lyase family 8 central" evidence="6">
    <location>
        <begin position="863"/>
        <end position="1124"/>
    </location>
</feature>
<dbReference type="GO" id="GO:0016829">
    <property type="term" value="F:lyase activity"/>
    <property type="evidence" value="ECO:0007669"/>
    <property type="project" value="UniProtKB-KW"/>
</dbReference>
<feature type="domain" description="Hyaluronate lyase N-terminal beta-sheet" evidence="9">
    <location>
        <begin position="421"/>
        <end position="473"/>
    </location>
</feature>
<name>A0ABW9F6I4_9FIRM</name>
<evidence type="ECO:0000256" key="5">
    <source>
        <dbReference type="SAM" id="Phobius"/>
    </source>
</evidence>
<dbReference type="SUPFAM" id="SSF48230">
    <property type="entry name" value="Chondroitin AC/alginate lyase"/>
    <property type="match status" value="1"/>
</dbReference>
<organism evidence="11 12">
    <name type="scientific">Helcococcus bovis</name>
    <dbReference type="NCBI Taxonomy" id="3153252"/>
    <lineage>
        <taxon>Bacteria</taxon>
        <taxon>Bacillati</taxon>
        <taxon>Bacillota</taxon>
        <taxon>Tissierellia</taxon>
        <taxon>Tissierellales</taxon>
        <taxon>Peptoniphilaceae</taxon>
        <taxon>Helcococcus</taxon>
    </lineage>
</organism>
<proteinExistence type="inferred from homology"/>
<gene>
    <name evidence="11" type="ORF">ABGF40_04350</name>
</gene>
<evidence type="ECO:0000256" key="4">
    <source>
        <dbReference type="SAM" id="MobiDB-lite"/>
    </source>
</evidence>
<feature type="region of interest" description="Disordered" evidence="4">
    <location>
        <begin position="195"/>
        <end position="231"/>
    </location>
</feature>
<dbReference type="Gene3D" id="2.60.120.260">
    <property type="entry name" value="Galactose-binding domain-like"/>
    <property type="match status" value="2"/>
</dbReference>
<dbReference type="Pfam" id="PF08124">
    <property type="entry name" value="Lyase_8_N"/>
    <property type="match status" value="1"/>
</dbReference>
<dbReference type="InterPro" id="IPR011013">
    <property type="entry name" value="Gal_mutarotase_sf_dom"/>
</dbReference>
<dbReference type="Pfam" id="PF22637">
    <property type="entry name" value="CBM_4_9_1"/>
    <property type="match status" value="2"/>
</dbReference>
<keyword evidence="5" id="KW-0812">Transmembrane</keyword>
<dbReference type="InterPro" id="IPR008929">
    <property type="entry name" value="Chondroitin_lyas"/>
</dbReference>
<dbReference type="EMBL" id="JBFNFH010000008">
    <property type="protein sequence ID" value="MFM1524897.1"/>
    <property type="molecule type" value="Genomic_DNA"/>
</dbReference>
<dbReference type="InterPro" id="IPR014718">
    <property type="entry name" value="GH-type_carb-bd"/>
</dbReference>
<feature type="region of interest" description="Disordered" evidence="4">
    <location>
        <begin position="1238"/>
        <end position="1279"/>
    </location>
</feature>
<dbReference type="InterPro" id="IPR054563">
    <property type="entry name" value="HylB-like_N"/>
</dbReference>
<dbReference type="RefSeq" id="WP_408126556.1">
    <property type="nucleotide sequence ID" value="NZ_JBFNFH010000008.1"/>
</dbReference>
<dbReference type="Gene3D" id="2.60.220.10">
    <property type="entry name" value="Polysaccharide lyase family 8-like, C-terminal"/>
    <property type="match status" value="1"/>
</dbReference>
<evidence type="ECO:0000259" key="8">
    <source>
        <dbReference type="Pfam" id="PF08124"/>
    </source>
</evidence>
<evidence type="ECO:0000313" key="11">
    <source>
        <dbReference type="EMBL" id="MFM1524897.1"/>
    </source>
</evidence>
<keyword evidence="5" id="KW-1133">Transmembrane helix</keyword>
<dbReference type="SUPFAM" id="SSF74650">
    <property type="entry name" value="Galactose mutarotase-like"/>
    <property type="match status" value="1"/>
</dbReference>
<comment type="similarity">
    <text evidence="1">Belongs to the polysaccharide lyase 8 family.</text>
</comment>
<feature type="domain" description="Polysaccharide lyase family 8 C-terminal" evidence="7">
    <location>
        <begin position="1137"/>
        <end position="1200"/>
    </location>
</feature>
<dbReference type="Gene3D" id="1.50.10.100">
    <property type="entry name" value="Chondroitin AC/alginate lyase"/>
    <property type="match status" value="1"/>
</dbReference>
<feature type="domain" description="Hyaluronate lyase-like N-terminal" evidence="10">
    <location>
        <begin position="240"/>
        <end position="400"/>
    </location>
</feature>
<feature type="compositionally biased region" description="Low complexity" evidence="4">
    <location>
        <begin position="1238"/>
        <end position="1275"/>
    </location>
</feature>
<dbReference type="Proteomes" id="UP001629536">
    <property type="component" value="Unassembled WGS sequence"/>
</dbReference>
<comment type="caution">
    <text evidence="11">The sequence shown here is derived from an EMBL/GenBank/DDBJ whole genome shotgun (WGS) entry which is preliminary data.</text>
</comment>
<dbReference type="CDD" id="cd01083">
    <property type="entry name" value="GAG_Lyase"/>
    <property type="match status" value="1"/>
</dbReference>
<evidence type="ECO:0000256" key="3">
    <source>
        <dbReference type="ARBA" id="ARBA00023239"/>
    </source>
</evidence>
<dbReference type="Pfam" id="PF02884">
    <property type="entry name" value="Lyase_8_C"/>
    <property type="match status" value="1"/>
</dbReference>
<dbReference type="InterPro" id="IPR003159">
    <property type="entry name" value="Lyase_8_central_dom"/>
</dbReference>
<evidence type="ECO:0000256" key="2">
    <source>
        <dbReference type="ARBA" id="ARBA00022729"/>
    </source>
</evidence>
<dbReference type="InterPro" id="IPR048734">
    <property type="entry name" value="HL_N-beta"/>
</dbReference>